<dbReference type="Proteomes" id="UP001327560">
    <property type="component" value="Chromosome 9"/>
</dbReference>
<dbReference type="PANTHER" id="PTHR35757:SF1">
    <property type="entry name" value="THERMOSOME SUBUNIT GAMMA"/>
    <property type="match status" value="1"/>
</dbReference>
<dbReference type="AlphaFoldDB" id="A0AAQ3QT61"/>
<name>A0AAQ3QT61_9LILI</name>
<accession>A0AAQ3QT61</accession>
<dbReference type="PANTHER" id="PTHR35757">
    <property type="entry name" value="THERMOSOME SUBUNIT GAMMA"/>
    <property type="match status" value="1"/>
</dbReference>
<keyword evidence="1" id="KW-1133">Transmembrane helix</keyword>
<evidence type="ECO:0000313" key="2">
    <source>
        <dbReference type="EMBL" id="WOL20521.1"/>
    </source>
</evidence>
<proteinExistence type="predicted"/>
<sequence>MCELRWSISLFTVDEKCDIARVLEVDGYSYTHGVYKIPTTEIKRTHYRPFLLLPRREGKLMASLIPAPSPSSSFSFSPSRAVNEHPPPSLAAARPWRVAEIPRPQAILAVPLPSTSFFSSGRLFARARAFSKISPAIDEDPASDKFLGNNSFSDFLRFKRGEDSVDELQTAVVSYRKRFPWSLLRPFLQVDLVSTIHIADKQYFETIQRGLEDYDCVLYEMVISRENLEKRKNSKSNRKLKSSRSKGFNVIGFIQRQMARFLTLDFQLDCLDYESEKWQHADLDYETFKLLQDERGESFFTLAKEMTLKSTKTLIQPASMPNNLAPWKSHLLLASRVLPMPLGLLIIISACFPSGSYSSDYTELQALFRLNIGAALKIFLAKLLTSDFTEITEAIEEKSVVVGERNKVAAEALRRAIDSGHQRIAVLYGGGHMPDLDRRLRKELDMVPSHIQWITAWSIRNENVHSLPFLKPLAKLLGWPLNRYQTLALLIFSTILALDLLLWELFIRTALEFASSATSGASLFTNIM</sequence>
<organism evidence="2 3">
    <name type="scientific">Canna indica</name>
    <name type="common">Indian-shot</name>
    <dbReference type="NCBI Taxonomy" id="4628"/>
    <lineage>
        <taxon>Eukaryota</taxon>
        <taxon>Viridiplantae</taxon>
        <taxon>Streptophyta</taxon>
        <taxon>Embryophyta</taxon>
        <taxon>Tracheophyta</taxon>
        <taxon>Spermatophyta</taxon>
        <taxon>Magnoliopsida</taxon>
        <taxon>Liliopsida</taxon>
        <taxon>Zingiberales</taxon>
        <taxon>Cannaceae</taxon>
        <taxon>Canna</taxon>
    </lineage>
</organism>
<keyword evidence="1" id="KW-0472">Membrane</keyword>
<feature type="transmembrane region" description="Helical" evidence="1">
    <location>
        <begin position="487"/>
        <end position="506"/>
    </location>
</feature>
<dbReference type="EMBL" id="CP136898">
    <property type="protein sequence ID" value="WOL20521.1"/>
    <property type="molecule type" value="Genomic_DNA"/>
</dbReference>
<evidence type="ECO:0008006" key="4">
    <source>
        <dbReference type="Google" id="ProtNLM"/>
    </source>
</evidence>
<protein>
    <recommendedName>
        <fullName evidence="4">Thermosome subunit gamma</fullName>
    </recommendedName>
</protein>
<reference evidence="2 3" key="1">
    <citation type="submission" date="2023-10" db="EMBL/GenBank/DDBJ databases">
        <title>Chromosome-scale genome assembly provides insights into flower coloration mechanisms of Canna indica.</title>
        <authorList>
            <person name="Li C."/>
        </authorList>
    </citation>
    <scope>NUCLEOTIDE SEQUENCE [LARGE SCALE GENOMIC DNA]</scope>
    <source>
        <tissue evidence="2">Flower</tissue>
    </source>
</reference>
<gene>
    <name evidence="2" type="ORF">Cni_G29326</name>
</gene>
<evidence type="ECO:0000313" key="3">
    <source>
        <dbReference type="Proteomes" id="UP001327560"/>
    </source>
</evidence>
<evidence type="ECO:0000256" key="1">
    <source>
        <dbReference type="SAM" id="Phobius"/>
    </source>
</evidence>
<keyword evidence="3" id="KW-1185">Reference proteome</keyword>
<keyword evidence="1" id="KW-0812">Transmembrane</keyword>